<dbReference type="STRING" id="332977.SAMN05421740_11146"/>
<protein>
    <submittedName>
        <fullName evidence="1">Uncharacterized protein</fullName>
    </submittedName>
</protein>
<evidence type="ECO:0000313" key="2">
    <source>
        <dbReference type="Proteomes" id="UP000198916"/>
    </source>
</evidence>
<dbReference type="Proteomes" id="UP000198916">
    <property type="component" value="Unassembled WGS sequence"/>
</dbReference>
<gene>
    <name evidence="1" type="ORF">SAMN05421740_11146</name>
</gene>
<dbReference type="OrthoDB" id="1495737at2"/>
<dbReference type="RefSeq" id="WP_090608599.1">
    <property type="nucleotide sequence ID" value="NZ_FNZR01000011.1"/>
</dbReference>
<sequence>MDTITLKIKNKKKLNHLLAFLKDLDFVEVLQSAPDLEQDEKTTSKGDFFALAGMWEGRDITAEELRAKAWPKKY</sequence>
<organism evidence="1 2">
    <name type="scientific">Parapedobacter koreensis</name>
    <dbReference type="NCBI Taxonomy" id="332977"/>
    <lineage>
        <taxon>Bacteria</taxon>
        <taxon>Pseudomonadati</taxon>
        <taxon>Bacteroidota</taxon>
        <taxon>Sphingobacteriia</taxon>
        <taxon>Sphingobacteriales</taxon>
        <taxon>Sphingobacteriaceae</taxon>
        <taxon>Parapedobacter</taxon>
    </lineage>
</organism>
<proteinExistence type="predicted"/>
<name>A0A1H7TH35_9SPHI</name>
<evidence type="ECO:0000313" key="1">
    <source>
        <dbReference type="EMBL" id="SEL83704.1"/>
    </source>
</evidence>
<dbReference type="EMBL" id="FNZR01000011">
    <property type="protein sequence ID" value="SEL83704.1"/>
    <property type="molecule type" value="Genomic_DNA"/>
</dbReference>
<reference evidence="2" key="1">
    <citation type="submission" date="2016-10" db="EMBL/GenBank/DDBJ databases">
        <authorList>
            <person name="Varghese N."/>
            <person name="Submissions S."/>
        </authorList>
    </citation>
    <scope>NUCLEOTIDE SEQUENCE [LARGE SCALE GENOMIC DNA]</scope>
    <source>
        <strain evidence="2">Jip14</strain>
    </source>
</reference>
<dbReference type="AlphaFoldDB" id="A0A1H7TH35"/>
<accession>A0A1H7TH35</accession>
<keyword evidence="2" id="KW-1185">Reference proteome</keyword>